<evidence type="ECO:0008006" key="4">
    <source>
        <dbReference type="Google" id="ProtNLM"/>
    </source>
</evidence>
<comment type="caution">
    <text evidence="2">The sequence shown here is derived from an EMBL/GenBank/DDBJ whole genome shotgun (WGS) entry which is preliminary data.</text>
</comment>
<feature type="transmembrane region" description="Helical" evidence="1">
    <location>
        <begin position="20"/>
        <end position="41"/>
    </location>
</feature>
<evidence type="ECO:0000256" key="1">
    <source>
        <dbReference type="SAM" id="Phobius"/>
    </source>
</evidence>
<reference evidence="2 3" key="1">
    <citation type="submission" date="2019-07" db="EMBL/GenBank/DDBJ databases">
        <title>Cryptosporangium phraense sp. nov., isolated from plant litter.</title>
        <authorList>
            <person name="Suriyachadkun C."/>
        </authorList>
    </citation>
    <scope>NUCLEOTIDE SEQUENCE [LARGE SCALE GENOMIC DNA]</scope>
    <source>
        <strain evidence="2 3">A-T 5661</strain>
    </source>
</reference>
<accession>A0A545AWV6</accession>
<keyword evidence="1" id="KW-0812">Transmembrane</keyword>
<feature type="transmembrane region" description="Helical" evidence="1">
    <location>
        <begin position="80"/>
        <end position="100"/>
    </location>
</feature>
<dbReference type="AlphaFoldDB" id="A0A545AWV6"/>
<sequence>MRNTWEQLEVARPRAPRGSIASGLTALVIGVFLLVVAVLGVTGNECHGHEMRADEVCVLEQGGVVTRITAAQNAASNHRVFGPVVGVGAVLTLYGVYLLGRRQRAAAQAMQVDVDGRAARRSGAIGPPQDSQRP</sequence>
<evidence type="ECO:0000313" key="3">
    <source>
        <dbReference type="Proteomes" id="UP000317982"/>
    </source>
</evidence>
<keyword evidence="1" id="KW-0472">Membrane</keyword>
<dbReference type="InParanoid" id="A0A545AWV6"/>
<proteinExistence type="predicted"/>
<keyword evidence="1" id="KW-1133">Transmembrane helix</keyword>
<evidence type="ECO:0000313" key="2">
    <source>
        <dbReference type="EMBL" id="TQS45816.1"/>
    </source>
</evidence>
<name>A0A545AWV6_9ACTN</name>
<gene>
    <name evidence="2" type="ORF">FL583_04660</name>
</gene>
<protein>
    <recommendedName>
        <fullName evidence="4">Transmembrane protein</fullName>
    </recommendedName>
</protein>
<dbReference type="RefSeq" id="WP_142703223.1">
    <property type="nucleotide sequence ID" value="NZ_VIRS01000003.1"/>
</dbReference>
<keyword evidence="3" id="KW-1185">Reference proteome</keyword>
<organism evidence="2 3">
    <name type="scientific">Cryptosporangium phraense</name>
    <dbReference type="NCBI Taxonomy" id="2593070"/>
    <lineage>
        <taxon>Bacteria</taxon>
        <taxon>Bacillati</taxon>
        <taxon>Actinomycetota</taxon>
        <taxon>Actinomycetes</taxon>
        <taxon>Cryptosporangiales</taxon>
        <taxon>Cryptosporangiaceae</taxon>
        <taxon>Cryptosporangium</taxon>
    </lineage>
</organism>
<dbReference type="EMBL" id="VIRS01000003">
    <property type="protein sequence ID" value="TQS45816.1"/>
    <property type="molecule type" value="Genomic_DNA"/>
</dbReference>
<dbReference type="Proteomes" id="UP000317982">
    <property type="component" value="Unassembled WGS sequence"/>
</dbReference>